<dbReference type="InterPro" id="IPR032675">
    <property type="entry name" value="LRR_dom_sf"/>
</dbReference>
<evidence type="ECO:0008006" key="3">
    <source>
        <dbReference type="Google" id="ProtNLM"/>
    </source>
</evidence>
<dbReference type="Gene3D" id="1.20.1280.50">
    <property type="match status" value="1"/>
</dbReference>
<organism evidence="1 2">
    <name type="scientific">Mycena rosella</name>
    <name type="common">Pink bonnet</name>
    <name type="synonym">Agaricus rosellus</name>
    <dbReference type="NCBI Taxonomy" id="1033263"/>
    <lineage>
        <taxon>Eukaryota</taxon>
        <taxon>Fungi</taxon>
        <taxon>Dikarya</taxon>
        <taxon>Basidiomycota</taxon>
        <taxon>Agaricomycotina</taxon>
        <taxon>Agaricomycetes</taxon>
        <taxon>Agaricomycetidae</taxon>
        <taxon>Agaricales</taxon>
        <taxon>Marasmiineae</taxon>
        <taxon>Mycenaceae</taxon>
        <taxon>Mycena</taxon>
    </lineage>
</organism>
<dbReference type="SUPFAM" id="SSF52047">
    <property type="entry name" value="RNI-like"/>
    <property type="match status" value="1"/>
</dbReference>
<keyword evidence="2" id="KW-1185">Reference proteome</keyword>
<dbReference type="PANTHER" id="PTHR38926">
    <property type="entry name" value="F-BOX DOMAIN CONTAINING PROTEIN, EXPRESSED"/>
    <property type="match status" value="1"/>
</dbReference>
<sequence>MYLRLAELRARLAALDGIILRQQLLLDQLQTDKRAVQNELQSFAYPVLTLPPEITSEIFLHSLPDEPEPPHQMCAPLLLRRVCKAWEAISTSTPALWATLSLDGDRLQIDNSQRFQTIVKTWLDRAGSCPLTLIFRGQMGETSLDNACTGDIISFYAARLRRLDLRMDLEDFRVLKDIGSFPLLHDLTLGLPFQYDEDETLDDVLGPGVFEDTSVLRRLTLTENAVPSFATVSWQHLTIFHGEAATMQDCLNVLRFAPLLTECTFCVGYGTRDVHSGGGMLLHSRLQVLSLIESDKFDGTGDIFKRITLPSLHTLRISSVDDLNDDGSFQSFIHRSSPLLHTFSLSGFYLGPDDPFMPGCLRFMVKLTHLDLVLLDIDEGWMEELLRCLTNGAEDFLPELQHLVLEGWEYPVSCYTTMVQSLYSRWGPPVRDVIANLRSFKLTLQPNTYIDEATVNLDSLAELAAAGASIHIGTAEHNYFNS</sequence>
<dbReference type="EMBL" id="JARKIE010000036">
    <property type="protein sequence ID" value="KAJ7696096.1"/>
    <property type="molecule type" value="Genomic_DNA"/>
</dbReference>
<name>A0AAD7DRN4_MYCRO</name>
<evidence type="ECO:0000313" key="1">
    <source>
        <dbReference type="EMBL" id="KAJ7696096.1"/>
    </source>
</evidence>
<accession>A0AAD7DRN4</accession>
<dbReference type="Proteomes" id="UP001221757">
    <property type="component" value="Unassembled WGS sequence"/>
</dbReference>
<protein>
    <recommendedName>
        <fullName evidence="3">F-box domain-containing protein</fullName>
    </recommendedName>
</protein>
<reference evidence="1" key="1">
    <citation type="submission" date="2023-03" db="EMBL/GenBank/DDBJ databases">
        <title>Massive genome expansion in bonnet fungi (Mycena s.s.) driven by repeated elements and novel gene families across ecological guilds.</title>
        <authorList>
            <consortium name="Lawrence Berkeley National Laboratory"/>
            <person name="Harder C.B."/>
            <person name="Miyauchi S."/>
            <person name="Viragh M."/>
            <person name="Kuo A."/>
            <person name="Thoen E."/>
            <person name="Andreopoulos B."/>
            <person name="Lu D."/>
            <person name="Skrede I."/>
            <person name="Drula E."/>
            <person name="Henrissat B."/>
            <person name="Morin E."/>
            <person name="Kohler A."/>
            <person name="Barry K."/>
            <person name="LaButti K."/>
            <person name="Morin E."/>
            <person name="Salamov A."/>
            <person name="Lipzen A."/>
            <person name="Mereny Z."/>
            <person name="Hegedus B."/>
            <person name="Baldrian P."/>
            <person name="Stursova M."/>
            <person name="Weitz H."/>
            <person name="Taylor A."/>
            <person name="Grigoriev I.V."/>
            <person name="Nagy L.G."/>
            <person name="Martin F."/>
            <person name="Kauserud H."/>
        </authorList>
    </citation>
    <scope>NUCLEOTIDE SEQUENCE</scope>
    <source>
        <strain evidence="1">CBHHK067</strain>
    </source>
</reference>
<gene>
    <name evidence="1" type="ORF">B0H17DRAFT_1178135</name>
</gene>
<proteinExistence type="predicted"/>
<dbReference type="Gene3D" id="3.80.10.10">
    <property type="entry name" value="Ribonuclease Inhibitor"/>
    <property type="match status" value="1"/>
</dbReference>
<comment type="caution">
    <text evidence="1">The sequence shown here is derived from an EMBL/GenBank/DDBJ whole genome shotgun (WGS) entry which is preliminary data.</text>
</comment>
<dbReference type="PANTHER" id="PTHR38926:SF5">
    <property type="entry name" value="F-BOX AND LEUCINE-RICH REPEAT PROTEIN 6"/>
    <property type="match status" value="1"/>
</dbReference>
<evidence type="ECO:0000313" key="2">
    <source>
        <dbReference type="Proteomes" id="UP001221757"/>
    </source>
</evidence>
<dbReference type="AlphaFoldDB" id="A0AAD7DRN4"/>